<name>F8FND9_PAEMK</name>
<protein>
    <submittedName>
        <fullName evidence="1">Uncharacterized protein</fullName>
    </submittedName>
</protein>
<gene>
    <name evidence="1" type="ordered locus">KNP414_00351</name>
</gene>
<reference evidence="1 2" key="2">
    <citation type="journal article" date="2013" name="Genome Announc.">
        <title>Genome Sequence of Growth-Improving Paenibacillus mucilaginosus Strain KNP414.</title>
        <authorList>
            <person name="Lu J.J."/>
            <person name="Wang J.F."/>
            <person name="Hu X.F."/>
        </authorList>
    </citation>
    <scope>NUCLEOTIDE SEQUENCE [LARGE SCALE GENOMIC DNA]</scope>
    <source>
        <strain evidence="1 2">KNP414</strain>
    </source>
</reference>
<accession>F8FND9</accession>
<proteinExistence type="predicted"/>
<reference evidence="2" key="1">
    <citation type="submission" date="2011-06" db="EMBL/GenBank/DDBJ databases">
        <title>Complete genome sequence of Paenibacillus mucilaginosus KNP414.</title>
        <authorList>
            <person name="Wang J."/>
            <person name="Hu S."/>
            <person name="Hu X."/>
            <person name="Zhang B."/>
            <person name="Dong D."/>
            <person name="Zhang S."/>
            <person name="Zhao K."/>
            <person name="Wu D."/>
        </authorList>
    </citation>
    <scope>NUCLEOTIDE SEQUENCE [LARGE SCALE GENOMIC DNA]</scope>
    <source>
        <strain evidence="2">KNP414</strain>
    </source>
</reference>
<evidence type="ECO:0000313" key="2">
    <source>
        <dbReference type="Proteomes" id="UP000006620"/>
    </source>
</evidence>
<evidence type="ECO:0000313" key="1">
    <source>
        <dbReference type="EMBL" id="AEI38976.1"/>
    </source>
</evidence>
<dbReference type="Proteomes" id="UP000006620">
    <property type="component" value="Chromosome"/>
</dbReference>
<sequence length="37" mass="4033">MAKTPLLRVWVGAADLRRRAAAAVVRREVRSGEKGQG</sequence>
<dbReference type="HOGENOM" id="CLU_3346706_0_0_9"/>
<dbReference type="AlphaFoldDB" id="F8FND9"/>
<dbReference type="EMBL" id="CP002869">
    <property type="protein sequence ID" value="AEI38976.1"/>
    <property type="molecule type" value="Genomic_DNA"/>
</dbReference>
<dbReference type="KEGG" id="pms:KNP414_00351"/>
<organism evidence="1 2">
    <name type="scientific">Paenibacillus mucilaginosus (strain KNP414)</name>
    <dbReference type="NCBI Taxonomy" id="1036673"/>
    <lineage>
        <taxon>Bacteria</taxon>
        <taxon>Bacillati</taxon>
        <taxon>Bacillota</taxon>
        <taxon>Bacilli</taxon>
        <taxon>Bacillales</taxon>
        <taxon>Paenibacillaceae</taxon>
        <taxon>Paenibacillus</taxon>
    </lineage>
</organism>